<evidence type="ECO:0000256" key="1">
    <source>
        <dbReference type="SAM" id="MobiDB-lite"/>
    </source>
</evidence>
<proteinExistence type="predicted"/>
<reference evidence="4 5" key="1">
    <citation type="submission" date="2024-02" db="EMBL/GenBank/DDBJ databases">
        <authorList>
            <person name="Vignale AGUSTIN F."/>
            <person name="Sosa J E."/>
            <person name="Modenutti C."/>
        </authorList>
    </citation>
    <scope>NUCLEOTIDE SEQUENCE [LARGE SCALE GENOMIC DNA]</scope>
</reference>
<evidence type="ECO:0000313" key="5">
    <source>
        <dbReference type="Proteomes" id="UP001642360"/>
    </source>
</evidence>
<dbReference type="InterPro" id="IPR032795">
    <property type="entry name" value="DUF3741-assoc"/>
</dbReference>
<evidence type="ECO:0000259" key="2">
    <source>
        <dbReference type="Pfam" id="PF14309"/>
    </source>
</evidence>
<feature type="compositionally biased region" description="Basic and acidic residues" evidence="1">
    <location>
        <begin position="353"/>
        <end position="364"/>
    </location>
</feature>
<evidence type="ECO:0000259" key="3">
    <source>
        <dbReference type="Pfam" id="PF14383"/>
    </source>
</evidence>
<feature type="compositionally biased region" description="Basic and acidic residues" evidence="1">
    <location>
        <begin position="315"/>
        <end position="324"/>
    </location>
</feature>
<feature type="domain" description="DUF4378" evidence="2">
    <location>
        <begin position="582"/>
        <end position="748"/>
    </location>
</feature>
<keyword evidence="5" id="KW-1185">Reference proteome</keyword>
<dbReference type="Proteomes" id="UP001642360">
    <property type="component" value="Unassembled WGS sequence"/>
</dbReference>
<evidence type="ECO:0000313" key="4">
    <source>
        <dbReference type="EMBL" id="CAK9161013.1"/>
    </source>
</evidence>
<evidence type="ECO:0008006" key="6">
    <source>
        <dbReference type="Google" id="ProtNLM"/>
    </source>
</evidence>
<feature type="compositionally biased region" description="Polar residues" evidence="1">
    <location>
        <begin position="338"/>
        <end position="352"/>
    </location>
</feature>
<feature type="region of interest" description="Disordered" evidence="1">
    <location>
        <begin position="159"/>
        <end position="185"/>
    </location>
</feature>
<feature type="domain" description="DUF3741" evidence="3">
    <location>
        <begin position="184"/>
        <end position="208"/>
    </location>
</feature>
<dbReference type="PANTHER" id="PTHR37751">
    <property type="entry name" value="LOW PROTEIN: M-PHASE INDUCER PHOSPHATASE-LIKE PROTEIN"/>
    <property type="match status" value="1"/>
</dbReference>
<name>A0ABC8SUZ3_9AQUA</name>
<comment type="caution">
    <text evidence="4">The sequence shown here is derived from an EMBL/GenBank/DDBJ whole genome shotgun (WGS) entry which is preliminary data.</text>
</comment>
<gene>
    <name evidence="4" type="ORF">ILEXP_LOCUS29800</name>
</gene>
<dbReference type="InterPro" id="IPR025486">
    <property type="entry name" value="DUF4378"/>
</dbReference>
<accession>A0ABC8SUZ3</accession>
<protein>
    <recommendedName>
        <fullName evidence="6">DUF4378 domain-containing protein</fullName>
    </recommendedName>
</protein>
<dbReference type="EMBL" id="CAUOFW020003613">
    <property type="protein sequence ID" value="CAK9161013.1"/>
    <property type="molecule type" value="Genomic_DNA"/>
</dbReference>
<dbReference type="PANTHER" id="PTHR37751:SF1">
    <property type="entry name" value="LOW PROTEIN: M-PHASE INDUCER PHOSPHATASE-LIKE PROTEIN"/>
    <property type="match status" value="1"/>
</dbReference>
<dbReference type="AlphaFoldDB" id="A0ABC8SUZ3"/>
<sequence length="754" mass="85229">MDPYPRGVEMAPQKLGQPWREMPSPIVEVKVYCWIGKNDIPGEVLKGEVEEKLSVMGKDWFYLGSGGGSRSTKRGRSGGETDTTPSGCTSTLLQLFDLHHFLFALHQQPSFKPDPFLPEEPTVVLKGVEAPRNCLELEEPSMEERLNIKVGIYKIKTKGDTRRSPRASTSKATRTEDLFSECSSSPGAKTPNLVARLMGLDLLPESTSPSLSSSTHSASNPFFKSNLHPQIQSLKQALHSQKLFHGRATGSRNFLDNDSIVTRSLPETPRISSARRSDVDHHRFSLQLNRENFAVGQEFECTNYSARKSARRRDPRLEDHENRRPGHCARQIGKQVKENGSSKFGLDLTNTIKNREQGREDHVVLVKSKKPSNGLARDDDELSRSKQSTPSCSPRLRFSESKAKPVTPSVSKNQNCHTSMLTSSPLSLYVDYQPQPVKSSSRPNSRLPLPEQQTQQQNAVQKCKKVANNPLRNKKEETFFRSSTAAKATLLDKKCRKTTFSNELLNNNGPTFFPVKKYPSPPPTKLHQKQCQVPDPLSSKRSKQLYSCSSNPYEQEATQMLIIQDNNANGNSNGATTVSEVEFQYITRILNRNGINRDTQVPMSYNRWYSQSHPLDPSIFYHLEPCHVIAINTNKHSKLSHRCNRKLIFELVDELLAEFLRPYINLKPWMASVYHENCRMDGSQLFDKMCERIRSFPSADCRVLEDIDALIDKDLFRNQLQNSIALEEEAKVLVSEIEDHIVDTLVHEMAHGSV</sequence>
<feature type="compositionally biased region" description="Polar residues" evidence="1">
    <location>
        <begin position="408"/>
        <end position="418"/>
    </location>
</feature>
<organism evidence="4 5">
    <name type="scientific">Ilex paraguariensis</name>
    <name type="common">yerba mate</name>
    <dbReference type="NCBI Taxonomy" id="185542"/>
    <lineage>
        <taxon>Eukaryota</taxon>
        <taxon>Viridiplantae</taxon>
        <taxon>Streptophyta</taxon>
        <taxon>Embryophyta</taxon>
        <taxon>Tracheophyta</taxon>
        <taxon>Spermatophyta</taxon>
        <taxon>Magnoliopsida</taxon>
        <taxon>eudicotyledons</taxon>
        <taxon>Gunneridae</taxon>
        <taxon>Pentapetalae</taxon>
        <taxon>asterids</taxon>
        <taxon>campanulids</taxon>
        <taxon>Aquifoliales</taxon>
        <taxon>Aquifoliaceae</taxon>
        <taxon>Ilex</taxon>
    </lineage>
</organism>
<feature type="region of interest" description="Disordered" evidence="1">
    <location>
        <begin position="434"/>
        <end position="456"/>
    </location>
</feature>
<feature type="region of interest" description="Disordered" evidence="1">
    <location>
        <begin position="66"/>
        <end position="86"/>
    </location>
</feature>
<feature type="compositionally biased region" description="Low complexity" evidence="1">
    <location>
        <begin position="439"/>
        <end position="450"/>
    </location>
</feature>
<dbReference type="Pfam" id="PF14309">
    <property type="entry name" value="DUF4378"/>
    <property type="match status" value="1"/>
</dbReference>
<dbReference type="Pfam" id="PF14383">
    <property type="entry name" value="VARLMGL"/>
    <property type="match status" value="1"/>
</dbReference>
<feature type="region of interest" description="Disordered" evidence="1">
    <location>
        <begin position="306"/>
        <end position="418"/>
    </location>
</feature>